<keyword evidence="2" id="KW-1185">Reference proteome</keyword>
<reference evidence="1 2" key="1">
    <citation type="journal article" date="2018" name="Front. Plant Sci.">
        <title>Red Clover (Trifolium pratense) and Zigzag Clover (T. medium) - A Picture of Genomic Similarities and Differences.</title>
        <authorList>
            <person name="Dluhosova J."/>
            <person name="Istvanek J."/>
            <person name="Nedelnik J."/>
            <person name="Repkova J."/>
        </authorList>
    </citation>
    <scope>NUCLEOTIDE SEQUENCE [LARGE SCALE GENOMIC DNA]</scope>
    <source>
        <strain evidence="2">cv. 10/8</strain>
        <tissue evidence="1">Leaf</tissue>
    </source>
</reference>
<organism evidence="1 2">
    <name type="scientific">Trifolium medium</name>
    <dbReference type="NCBI Taxonomy" id="97028"/>
    <lineage>
        <taxon>Eukaryota</taxon>
        <taxon>Viridiplantae</taxon>
        <taxon>Streptophyta</taxon>
        <taxon>Embryophyta</taxon>
        <taxon>Tracheophyta</taxon>
        <taxon>Spermatophyta</taxon>
        <taxon>Magnoliopsida</taxon>
        <taxon>eudicotyledons</taxon>
        <taxon>Gunneridae</taxon>
        <taxon>Pentapetalae</taxon>
        <taxon>rosids</taxon>
        <taxon>fabids</taxon>
        <taxon>Fabales</taxon>
        <taxon>Fabaceae</taxon>
        <taxon>Papilionoideae</taxon>
        <taxon>50 kb inversion clade</taxon>
        <taxon>NPAAA clade</taxon>
        <taxon>Hologalegina</taxon>
        <taxon>IRL clade</taxon>
        <taxon>Trifolieae</taxon>
        <taxon>Trifolium</taxon>
    </lineage>
</organism>
<sequence length="66" mass="7835">MKGNSVILDDEERLCDSLLGDQDQIREIESVEMLRRENEKLGLRSGNMRENEWPMHFFTHSVNNRD</sequence>
<evidence type="ECO:0000313" key="2">
    <source>
        <dbReference type="Proteomes" id="UP000265520"/>
    </source>
</evidence>
<dbReference type="EMBL" id="LXQA010003367">
    <property type="protein sequence ID" value="MCH82217.1"/>
    <property type="molecule type" value="Genomic_DNA"/>
</dbReference>
<accession>A0A392M490</accession>
<dbReference type="Proteomes" id="UP000265520">
    <property type="component" value="Unassembled WGS sequence"/>
</dbReference>
<evidence type="ECO:0000313" key="1">
    <source>
        <dbReference type="EMBL" id="MCH82217.1"/>
    </source>
</evidence>
<proteinExistence type="predicted"/>
<dbReference type="AlphaFoldDB" id="A0A392M490"/>
<comment type="caution">
    <text evidence="1">The sequence shown here is derived from an EMBL/GenBank/DDBJ whole genome shotgun (WGS) entry which is preliminary data.</text>
</comment>
<gene>
    <name evidence="1" type="ORF">A2U01_0003017</name>
</gene>
<protein>
    <submittedName>
        <fullName evidence="1">Uncharacterized protein</fullName>
    </submittedName>
</protein>
<name>A0A392M490_9FABA</name>